<feature type="region of interest" description="Disordered" evidence="4">
    <location>
        <begin position="1"/>
        <end position="52"/>
    </location>
</feature>
<feature type="repeat" description="PPR" evidence="3">
    <location>
        <begin position="248"/>
        <end position="282"/>
    </location>
</feature>
<dbReference type="FunFam" id="1.25.40.10:FF:000361">
    <property type="entry name" value="Pentatricopeptide repeat-containing protein chloroplastic"/>
    <property type="match status" value="1"/>
</dbReference>
<keyword evidence="2" id="KW-0809">Transit peptide</keyword>
<dbReference type="FunFam" id="1.25.40.10:FF:000144">
    <property type="entry name" value="Pentatricopeptide repeat-containing protein, mitochondrial"/>
    <property type="match status" value="1"/>
</dbReference>
<sequence>MAAAPLLLPLSPPPPPPPPPLLPSPPTSSAAAAALSPRSAAPSPRTAALSPRAAAQLHARGLRLGDPSLSARLIAHYAASSSTSSAAAAAAAASLLPSVAPDHPLATFAFNSLIRALASSSSSDPRGPALALDLFLLMLRSHLRPNEFTFPFALKSAAALDLLPLGHQIHSSLLKSGLFPSNVFCASALLDLYVKLATLGDARLVFDRIPHRTDVTWNSMICAYAQNGFLEEALRLMDSMAESGLDVGVTSWNSIVAGCVRFGDVELALDVLGEMISVGGVGPNPATFNTLLSLIPFVPSLDRIKELHAFALRNVEVVGFDSVDIDRLWSSIASGNAFHGCMSYASRLYHKVSLKTSQLSNSMISGFLDSGQTHEAFDVFREMAFQCCREAQSLSPVSLTMILPACDSLSKSGLEIHAYAYRRGMQSHTSVSNALMAMYAKRGNRERADKVFQESPEKDVVSWNTMISSCAMTNDFDSAFNLFQELLADGIRPDEYSYSSVLNGCGISAHLRQGMALHGQIVKSGLYHSYPVVQNALMDAYGKCGCTEYAQKVFDEVDAKDSISWNTIISSYGFNTRPHEAISLFHKMQEFGFKPNRVTFIALLSACSHAGLIDEGLHYFNTMRSHHGVVPDVDHYACIVDSLGRAGQLDRAYQFIKDMPIEPDDCVWGAFLSSCRIHGNIELAEIAAKKLIELEPRHSGYWVLLSNVYADASRWSDVADVRAAMKDTGVIKCPGFSWIEIGGSEVHRFLTADKFHARCDDIYLALDGLTEQLIDEGYVPLLKPRFVVFDQETEKEDVIVG</sequence>
<dbReference type="InterPro" id="IPR046848">
    <property type="entry name" value="E_motif"/>
</dbReference>
<evidence type="ECO:0000256" key="1">
    <source>
        <dbReference type="ARBA" id="ARBA00022737"/>
    </source>
</evidence>
<feature type="repeat" description="PPR" evidence="3">
    <location>
        <begin position="596"/>
        <end position="626"/>
    </location>
</feature>
<dbReference type="FunFam" id="1.25.40.10:FF:000366">
    <property type="entry name" value="Pentatricopeptide (PPR) repeat-containing protein"/>
    <property type="match status" value="1"/>
</dbReference>
<dbReference type="AlphaFoldDB" id="A0A6V7PMA3"/>
<proteinExistence type="predicted"/>
<dbReference type="Pfam" id="PF12854">
    <property type="entry name" value="PPR_1"/>
    <property type="match status" value="1"/>
</dbReference>
<dbReference type="InterPro" id="IPR002885">
    <property type="entry name" value="PPR_rpt"/>
</dbReference>
<dbReference type="SUPFAM" id="SSF48452">
    <property type="entry name" value="TPR-like"/>
    <property type="match status" value="1"/>
</dbReference>
<dbReference type="PANTHER" id="PTHR47926">
    <property type="entry name" value="PENTATRICOPEPTIDE REPEAT-CONTAINING PROTEIN"/>
    <property type="match status" value="1"/>
</dbReference>
<dbReference type="EMBL" id="LR862149">
    <property type="protein sequence ID" value="CAD1831798.1"/>
    <property type="molecule type" value="Genomic_DNA"/>
</dbReference>
<evidence type="ECO:0000256" key="4">
    <source>
        <dbReference type="SAM" id="MobiDB-lite"/>
    </source>
</evidence>
<accession>A0A6V7PMA3</accession>
<organism evidence="5">
    <name type="scientific">Ananas comosus var. bracteatus</name>
    <name type="common">red pineapple</name>
    <dbReference type="NCBI Taxonomy" id="296719"/>
    <lineage>
        <taxon>Eukaryota</taxon>
        <taxon>Viridiplantae</taxon>
        <taxon>Streptophyta</taxon>
        <taxon>Embryophyta</taxon>
        <taxon>Tracheophyta</taxon>
        <taxon>Spermatophyta</taxon>
        <taxon>Magnoliopsida</taxon>
        <taxon>Liliopsida</taxon>
        <taxon>Poales</taxon>
        <taxon>Bromeliaceae</taxon>
        <taxon>Bromelioideae</taxon>
        <taxon>Ananas</taxon>
    </lineage>
</organism>
<dbReference type="NCBIfam" id="TIGR00756">
    <property type="entry name" value="PPR"/>
    <property type="match status" value="6"/>
</dbReference>
<feature type="repeat" description="PPR" evidence="3">
    <location>
        <begin position="459"/>
        <end position="493"/>
    </location>
</feature>
<evidence type="ECO:0008006" key="6">
    <source>
        <dbReference type="Google" id="ProtNLM"/>
    </source>
</evidence>
<feature type="repeat" description="PPR" evidence="3">
    <location>
        <begin position="213"/>
        <end position="247"/>
    </location>
</feature>
<keyword evidence="1" id="KW-0677">Repeat</keyword>
<evidence type="ECO:0000256" key="2">
    <source>
        <dbReference type="ARBA" id="ARBA00022946"/>
    </source>
</evidence>
<dbReference type="InterPro" id="IPR046960">
    <property type="entry name" value="PPR_At4g14850-like_plant"/>
</dbReference>
<dbReference type="InterPro" id="IPR011990">
    <property type="entry name" value="TPR-like_helical_dom_sf"/>
</dbReference>
<evidence type="ECO:0000313" key="5">
    <source>
        <dbReference type="EMBL" id="CAD1831798.1"/>
    </source>
</evidence>
<dbReference type="Gene3D" id="1.25.40.10">
    <property type="entry name" value="Tetratricopeptide repeat domain"/>
    <property type="match status" value="4"/>
</dbReference>
<protein>
    <recommendedName>
        <fullName evidence="6">Pentatricopeptide repeat-containing protein</fullName>
    </recommendedName>
</protein>
<feature type="compositionally biased region" description="Low complexity" evidence="4">
    <location>
        <begin position="27"/>
        <end position="52"/>
    </location>
</feature>
<dbReference type="Pfam" id="PF20431">
    <property type="entry name" value="E_motif"/>
    <property type="match status" value="1"/>
</dbReference>
<dbReference type="GO" id="GO:0003723">
    <property type="term" value="F:RNA binding"/>
    <property type="evidence" value="ECO:0007669"/>
    <property type="project" value="InterPro"/>
</dbReference>
<reference evidence="5" key="1">
    <citation type="submission" date="2020-07" db="EMBL/GenBank/DDBJ databases">
        <authorList>
            <person name="Lin J."/>
        </authorList>
    </citation>
    <scope>NUCLEOTIDE SEQUENCE</scope>
</reference>
<dbReference type="Pfam" id="PF01535">
    <property type="entry name" value="PPR"/>
    <property type="match status" value="4"/>
</dbReference>
<feature type="repeat" description="PPR" evidence="3">
    <location>
        <begin position="561"/>
        <end position="595"/>
    </location>
</feature>
<feature type="compositionally biased region" description="Pro residues" evidence="4">
    <location>
        <begin position="10"/>
        <end position="26"/>
    </location>
</feature>
<dbReference type="FunFam" id="1.25.40.10:FF:000344">
    <property type="entry name" value="Pentatricopeptide repeat-containing protein"/>
    <property type="match status" value="1"/>
</dbReference>
<dbReference type="GO" id="GO:0009451">
    <property type="term" value="P:RNA modification"/>
    <property type="evidence" value="ECO:0007669"/>
    <property type="project" value="InterPro"/>
</dbReference>
<name>A0A6V7PMA3_ANACO</name>
<dbReference type="Pfam" id="PF13041">
    <property type="entry name" value="PPR_2"/>
    <property type="match status" value="2"/>
</dbReference>
<dbReference type="PANTHER" id="PTHR47926:SF452">
    <property type="entry name" value="PENTATRICOPEPTIDE REPEAT-CONTAINING PROTEIN"/>
    <property type="match status" value="1"/>
</dbReference>
<dbReference type="PROSITE" id="PS51375">
    <property type="entry name" value="PPR"/>
    <property type="match status" value="5"/>
</dbReference>
<evidence type="ECO:0000256" key="3">
    <source>
        <dbReference type="PROSITE-ProRule" id="PRU00708"/>
    </source>
</evidence>
<gene>
    <name evidence="5" type="ORF">CB5_LOCUS15009</name>
</gene>